<feature type="chain" id="PRO_5041406819" evidence="1">
    <location>
        <begin position="22"/>
        <end position="131"/>
    </location>
</feature>
<name>A0AA47NTD5_MERPO</name>
<evidence type="ECO:0000313" key="2">
    <source>
        <dbReference type="EMBL" id="KAK0137806.1"/>
    </source>
</evidence>
<evidence type="ECO:0000313" key="3">
    <source>
        <dbReference type="Proteomes" id="UP001174136"/>
    </source>
</evidence>
<protein>
    <submittedName>
        <fullName evidence="2">Uncharacterized protein</fullName>
    </submittedName>
</protein>
<evidence type="ECO:0000256" key="1">
    <source>
        <dbReference type="SAM" id="SignalP"/>
    </source>
</evidence>
<sequence>MSWFPSIVWNLLAAVVIEGQAQLTQKANAQPSTGLKSDCMGSHMRLTLDKVLAVGNQLEIAATNGSEHIVLTPSLAAKCGYSMESDPWGNTRIYTSLMGCYVDNTVGSTKNLSKCHKFGVKTTPFQTLFYS</sequence>
<dbReference type="Proteomes" id="UP001174136">
    <property type="component" value="Unassembled WGS sequence"/>
</dbReference>
<dbReference type="PANTHER" id="PTHR47130">
    <property type="entry name" value="SI:DKEY-19B23.11-RELATED"/>
    <property type="match status" value="1"/>
</dbReference>
<comment type="caution">
    <text evidence="2">The sequence shown here is derived from an EMBL/GenBank/DDBJ whole genome shotgun (WGS) entry which is preliminary data.</text>
</comment>
<organism evidence="2 3">
    <name type="scientific">Merluccius polli</name>
    <name type="common">Benguela hake</name>
    <name type="synonym">Merluccius cadenati</name>
    <dbReference type="NCBI Taxonomy" id="89951"/>
    <lineage>
        <taxon>Eukaryota</taxon>
        <taxon>Metazoa</taxon>
        <taxon>Chordata</taxon>
        <taxon>Craniata</taxon>
        <taxon>Vertebrata</taxon>
        <taxon>Euteleostomi</taxon>
        <taxon>Actinopterygii</taxon>
        <taxon>Neopterygii</taxon>
        <taxon>Teleostei</taxon>
        <taxon>Neoteleostei</taxon>
        <taxon>Acanthomorphata</taxon>
        <taxon>Zeiogadaria</taxon>
        <taxon>Gadariae</taxon>
        <taxon>Gadiformes</taxon>
        <taxon>Gadoidei</taxon>
        <taxon>Merlucciidae</taxon>
        <taxon>Merluccius</taxon>
    </lineage>
</organism>
<proteinExistence type="predicted"/>
<dbReference type="AlphaFoldDB" id="A0AA47NTD5"/>
<feature type="signal peptide" evidence="1">
    <location>
        <begin position="1"/>
        <end position="21"/>
    </location>
</feature>
<reference evidence="2" key="1">
    <citation type="journal article" date="2023" name="Front. Mar. Sci.">
        <title>A new Merluccius polli reference genome to investigate the effects of global change in West African waters.</title>
        <authorList>
            <person name="Mateo J.L."/>
            <person name="Blanco-Fernandez C."/>
            <person name="Garcia-Vazquez E."/>
            <person name="Machado-Schiaffino G."/>
        </authorList>
    </citation>
    <scope>NUCLEOTIDE SEQUENCE</scope>
    <source>
        <strain evidence="2">C29</strain>
        <tissue evidence="2">Fin</tissue>
    </source>
</reference>
<gene>
    <name evidence="2" type="ORF">N1851_025979</name>
</gene>
<accession>A0AA47NTD5</accession>
<dbReference type="PANTHER" id="PTHR47130:SF3">
    <property type="entry name" value="ZONA PELLUCIDA PROTEIN"/>
    <property type="match status" value="1"/>
</dbReference>
<dbReference type="EMBL" id="JAOPHQ010004848">
    <property type="protein sequence ID" value="KAK0137806.1"/>
    <property type="molecule type" value="Genomic_DNA"/>
</dbReference>
<keyword evidence="3" id="KW-1185">Reference proteome</keyword>
<keyword evidence="1" id="KW-0732">Signal</keyword>